<dbReference type="Gene3D" id="1.20.1560.10">
    <property type="entry name" value="ABC transporter type 1, transmembrane domain"/>
    <property type="match status" value="2"/>
</dbReference>
<name>A0A0R3RSG3_9BILA</name>
<dbReference type="GO" id="GO:0016020">
    <property type="term" value="C:membrane"/>
    <property type="evidence" value="ECO:0007669"/>
    <property type="project" value="UniProtKB-SubCell"/>
</dbReference>
<feature type="transmembrane region" description="Helical" evidence="5">
    <location>
        <begin position="281"/>
        <end position="303"/>
    </location>
</feature>
<dbReference type="InterPro" id="IPR011527">
    <property type="entry name" value="ABC1_TM_dom"/>
</dbReference>
<dbReference type="Proteomes" id="UP000050640">
    <property type="component" value="Unplaced"/>
</dbReference>
<keyword evidence="2 5" id="KW-0812">Transmembrane</keyword>
<dbReference type="GO" id="GO:0140359">
    <property type="term" value="F:ABC-type transporter activity"/>
    <property type="evidence" value="ECO:0007669"/>
    <property type="project" value="InterPro"/>
</dbReference>
<evidence type="ECO:0000256" key="2">
    <source>
        <dbReference type="ARBA" id="ARBA00022692"/>
    </source>
</evidence>
<accession>A0A0R3RSG3</accession>
<feature type="transmembrane region" description="Helical" evidence="5">
    <location>
        <begin position="116"/>
        <end position="136"/>
    </location>
</feature>
<dbReference type="STRING" id="1147741.A0A0R3RSG3"/>
<evidence type="ECO:0000259" key="6">
    <source>
        <dbReference type="PROSITE" id="PS50929"/>
    </source>
</evidence>
<feature type="domain" description="ABC transmembrane type-1" evidence="6">
    <location>
        <begin position="250"/>
        <end position="407"/>
    </location>
</feature>
<evidence type="ECO:0000256" key="1">
    <source>
        <dbReference type="ARBA" id="ARBA00004141"/>
    </source>
</evidence>
<dbReference type="PANTHER" id="PTHR24221">
    <property type="entry name" value="ATP-BINDING CASSETTE SUB-FAMILY B"/>
    <property type="match status" value="1"/>
</dbReference>
<dbReference type="AlphaFoldDB" id="A0A0R3RSG3"/>
<feature type="transmembrane region" description="Helical" evidence="5">
    <location>
        <begin position="247"/>
        <end position="269"/>
    </location>
</feature>
<dbReference type="InterPro" id="IPR036640">
    <property type="entry name" value="ABC1_TM_sf"/>
</dbReference>
<sequence>MGSETFGMQCRNAAIIISSLIICFYHEVHLSLIIISVIPLVTTLNILSKRLSKKSDVILSGKIFETIQLEKELLMQKNSTDHTANDEHLMRLSSEVRGCTRYAILHQIWKSSYSGILSFTVFTFIGCGMLYGGYLLDINPNMKEGDVFIIVLSMALIVNSISTTTAYYYLIKKGIHAALYIWNLEQFDYQFMFTPYGDRRCSMDEITVTLITVPEFKKSVILSESNSFIRFVNGTRSVLRNYHNHKLFLFVGFILAIIPGLEQAAYNIVMGQIFMAMLGGIPNIHVLTLCAIQLSAIGFAVFISRTASSILVAVTSEHMAVSFRIILSRHLLKMADNEPFSKSKINSLVDENISLTSEAKSLYHPHLSELITRITSVITNIILGFIYSWEIASLGLIFIVLCLSVQIEMEFEALTYCFKCTGSRHMQKKTKLLKSYKYSALRAVNFSIIQIFGFALKAICYALTAYICYHEYKHQARAFMSVITLFAASQEVVQLPNLIQKLRKSWRAVDRIFACMQGKSCRNCMPFSFKKLLGCQILKMQCQIDAPPNY</sequence>
<dbReference type="PANTHER" id="PTHR24221:SF503">
    <property type="entry name" value="MITOCHONDRIAL POTASSIUM CHANNEL ATP-BINDING SUBUNIT"/>
    <property type="match status" value="1"/>
</dbReference>
<comment type="subcellular location">
    <subcellularLocation>
        <location evidence="1">Membrane</location>
        <topology evidence="1">Multi-pass membrane protein</topology>
    </subcellularLocation>
</comment>
<proteinExistence type="predicted"/>
<dbReference type="InterPro" id="IPR039421">
    <property type="entry name" value="Type_1_exporter"/>
</dbReference>
<dbReference type="GO" id="GO:0005524">
    <property type="term" value="F:ATP binding"/>
    <property type="evidence" value="ECO:0007669"/>
    <property type="project" value="InterPro"/>
</dbReference>
<feature type="transmembrane region" description="Helical" evidence="5">
    <location>
        <begin position="439"/>
        <end position="467"/>
    </location>
</feature>
<protein>
    <submittedName>
        <fullName evidence="8">ABC transmembrane type-1 domain-containing protein</fullName>
    </submittedName>
</protein>
<keyword evidence="4 5" id="KW-0472">Membrane</keyword>
<dbReference type="PROSITE" id="PS50929">
    <property type="entry name" value="ABC_TM1F"/>
    <property type="match status" value="1"/>
</dbReference>
<dbReference type="Pfam" id="PF00664">
    <property type="entry name" value="ABC_membrane"/>
    <property type="match status" value="1"/>
</dbReference>
<evidence type="ECO:0000256" key="3">
    <source>
        <dbReference type="ARBA" id="ARBA00022989"/>
    </source>
</evidence>
<keyword evidence="7" id="KW-1185">Reference proteome</keyword>
<evidence type="ECO:0000256" key="5">
    <source>
        <dbReference type="SAM" id="Phobius"/>
    </source>
</evidence>
<reference evidence="8" key="1">
    <citation type="submission" date="2017-02" db="UniProtKB">
        <authorList>
            <consortium name="WormBaseParasite"/>
        </authorList>
    </citation>
    <scope>IDENTIFICATION</scope>
</reference>
<evidence type="ECO:0000313" key="8">
    <source>
        <dbReference type="WBParaSite" id="EEL_0000476501-mRNA-1"/>
    </source>
</evidence>
<keyword evidence="3 5" id="KW-1133">Transmembrane helix</keyword>
<dbReference type="SUPFAM" id="SSF90123">
    <property type="entry name" value="ABC transporter transmembrane region"/>
    <property type="match status" value="2"/>
</dbReference>
<dbReference type="WBParaSite" id="EEL_0000476501-mRNA-1">
    <property type="protein sequence ID" value="EEL_0000476501-mRNA-1"/>
    <property type="gene ID" value="EEL_0000476501"/>
</dbReference>
<feature type="transmembrane region" description="Helical" evidence="5">
    <location>
        <begin position="148"/>
        <end position="170"/>
    </location>
</feature>
<organism evidence="7 8">
    <name type="scientific">Elaeophora elaphi</name>
    <dbReference type="NCBI Taxonomy" id="1147741"/>
    <lineage>
        <taxon>Eukaryota</taxon>
        <taxon>Metazoa</taxon>
        <taxon>Ecdysozoa</taxon>
        <taxon>Nematoda</taxon>
        <taxon>Chromadorea</taxon>
        <taxon>Rhabditida</taxon>
        <taxon>Spirurina</taxon>
        <taxon>Spiruromorpha</taxon>
        <taxon>Filarioidea</taxon>
        <taxon>Onchocercidae</taxon>
        <taxon>Elaeophora</taxon>
    </lineage>
</organism>
<evidence type="ECO:0000256" key="4">
    <source>
        <dbReference type="ARBA" id="ARBA00023136"/>
    </source>
</evidence>
<evidence type="ECO:0000313" key="7">
    <source>
        <dbReference type="Proteomes" id="UP000050640"/>
    </source>
</evidence>